<proteinExistence type="predicted"/>
<name>A0A1J5Q6M6_9ZZZZ</name>
<evidence type="ECO:0000313" key="1">
    <source>
        <dbReference type="EMBL" id="OIQ79318.1"/>
    </source>
</evidence>
<reference evidence="1" key="1">
    <citation type="submission" date="2016-10" db="EMBL/GenBank/DDBJ databases">
        <title>Sequence of Gallionella enrichment culture.</title>
        <authorList>
            <person name="Poehlein A."/>
            <person name="Muehling M."/>
            <person name="Daniel R."/>
        </authorList>
    </citation>
    <scope>NUCLEOTIDE SEQUENCE</scope>
</reference>
<evidence type="ECO:0008006" key="2">
    <source>
        <dbReference type="Google" id="ProtNLM"/>
    </source>
</evidence>
<dbReference type="AlphaFoldDB" id="A0A1J5Q6M6"/>
<protein>
    <recommendedName>
        <fullName evidence="2">DUF3079 domain-containing protein</fullName>
    </recommendedName>
</protein>
<dbReference type="EMBL" id="MLJW01001235">
    <property type="protein sequence ID" value="OIQ79318.1"/>
    <property type="molecule type" value="Genomic_DNA"/>
</dbReference>
<accession>A0A1J5Q6M6</accession>
<dbReference type="InterPro" id="IPR021430">
    <property type="entry name" value="DUF3079"/>
</dbReference>
<dbReference type="Pfam" id="PF11278">
    <property type="entry name" value="DUF3079"/>
    <property type="match status" value="1"/>
</dbReference>
<organism evidence="1">
    <name type="scientific">mine drainage metagenome</name>
    <dbReference type="NCBI Taxonomy" id="410659"/>
    <lineage>
        <taxon>unclassified sequences</taxon>
        <taxon>metagenomes</taxon>
        <taxon>ecological metagenomes</taxon>
    </lineage>
</organism>
<sequence>MARRFPLHPAHPERICWGCERYCPADSMRCGNGSERSQHPCELLGDDWMEFGLDSQRDADGAPEQKPIVTK</sequence>
<comment type="caution">
    <text evidence="1">The sequence shown here is derived from an EMBL/GenBank/DDBJ whole genome shotgun (WGS) entry which is preliminary data.</text>
</comment>
<gene>
    <name evidence="1" type="ORF">GALL_389420</name>
</gene>